<dbReference type="PANTHER" id="PTHR11635:SF152">
    <property type="entry name" value="CAMP-DEPENDENT PROTEIN KINASE TYPE I REGULATORY SUBUNIT-RELATED"/>
    <property type="match status" value="1"/>
</dbReference>
<dbReference type="Pfam" id="PF00027">
    <property type="entry name" value="cNMP_binding"/>
    <property type="match status" value="2"/>
</dbReference>
<dbReference type="InterPro" id="IPR018488">
    <property type="entry name" value="cNMP-bd_CS"/>
</dbReference>
<feature type="compositionally biased region" description="Acidic residues" evidence="8">
    <location>
        <begin position="103"/>
        <end position="114"/>
    </location>
</feature>
<dbReference type="GO" id="GO:0004862">
    <property type="term" value="F:cAMP-dependent protein kinase inhibitor activity"/>
    <property type="evidence" value="ECO:0007669"/>
    <property type="project" value="TreeGrafter"/>
</dbReference>
<protein>
    <recommendedName>
        <fullName evidence="9">Cyclic nucleotide-binding domain-containing protein</fullName>
    </recommendedName>
</protein>
<evidence type="ECO:0000256" key="7">
    <source>
        <dbReference type="PIRSR" id="PIRSR000548-1"/>
    </source>
</evidence>
<dbReference type="PANTHER" id="PTHR11635">
    <property type="entry name" value="CAMP-DEPENDENT PROTEIN KINASE REGULATORY CHAIN"/>
    <property type="match status" value="1"/>
</dbReference>
<dbReference type="EMBL" id="HBFQ01029218">
    <property type="protein sequence ID" value="CAD8846218.1"/>
    <property type="molecule type" value="Transcribed_RNA"/>
</dbReference>
<dbReference type="GO" id="GO:0034236">
    <property type="term" value="F:protein kinase A catalytic subunit binding"/>
    <property type="evidence" value="ECO:0007669"/>
    <property type="project" value="TreeGrafter"/>
</dbReference>
<gene>
    <name evidence="10" type="ORF">NSCI0253_LOCUS20568</name>
</gene>
<evidence type="ECO:0000256" key="5">
    <source>
        <dbReference type="ARBA" id="ARBA00022741"/>
    </source>
</evidence>
<feature type="domain" description="Cyclic nucleotide-binding" evidence="9">
    <location>
        <begin position="290"/>
        <end position="410"/>
    </location>
</feature>
<sequence>MAQEHQEYIQQKVNPLLENLVTQLLLERPEDIMPFMIKWLSEHAKTPAALALTEGVNELNAMKAELESLEAEVKMLENESEAAAAGAAQAADSTEDKPQKGESDEEDEDQDQVGEVEVPSQYARKYRKSVSAEAYGLWNKRVDFTPPVHVKSDEQKTKIRTMISRCFLFAALQPKDIEVVIDAMVKRECTRGTRLIEQGSDGDCLYVIESGQMDCFKNMDGHEQLVKECMNGQYFGELALLYNCPRAASVIAHCDSSLWQLDRETFNFIVRDAATKRREQYKTFLKSVPILDQMNVYELGQLCDALIPEEHEDGCVVVRQGASGDKFFLVEDGACVATKVYVAGSEAQVVQSYKAGDYFGELALLSEDVRAATVTTKGKCRLLAVDRETFKALFGPLEDVLRRNAAANYR</sequence>
<feature type="binding site" evidence="7">
    <location>
        <position position="370"/>
    </location>
    <ligand>
        <name>3',5'-cyclic AMP</name>
        <dbReference type="ChEBI" id="CHEBI:58165"/>
        <label>2</label>
    </ligand>
</feature>
<evidence type="ECO:0000256" key="3">
    <source>
        <dbReference type="ARBA" id="ARBA00022566"/>
    </source>
</evidence>
<dbReference type="InterPro" id="IPR000595">
    <property type="entry name" value="cNMP-bd_dom"/>
</dbReference>
<name>A0A7S1A8W9_NOCSC</name>
<feature type="compositionally biased region" description="Low complexity" evidence="8">
    <location>
        <begin position="82"/>
        <end position="91"/>
    </location>
</feature>
<evidence type="ECO:0000259" key="9">
    <source>
        <dbReference type="PROSITE" id="PS50042"/>
    </source>
</evidence>
<reference evidence="10" key="1">
    <citation type="submission" date="2021-01" db="EMBL/GenBank/DDBJ databases">
        <authorList>
            <person name="Corre E."/>
            <person name="Pelletier E."/>
            <person name="Niang G."/>
            <person name="Scheremetjew M."/>
            <person name="Finn R."/>
            <person name="Kale V."/>
            <person name="Holt S."/>
            <person name="Cochrane G."/>
            <person name="Meng A."/>
            <person name="Brown T."/>
            <person name="Cohen L."/>
        </authorList>
    </citation>
    <scope>NUCLEOTIDE SEQUENCE</scope>
</reference>
<dbReference type="CDD" id="cd22964">
    <property type="entry name" value="DD_CrRSP_unchar"/>
    <property type="match status" value="1"/>
</dbReference>
<keyword evidence="6 7" id="KW-0114">cAMP</keyword>
<dbReference type="PROSITE" id="PS00889">
    <property type="entry name" value="CNMP_BINDING_2"/>
    <property type="match status" value="2"/>
</dbReference>
<dbReference type="InterPro" id="IPR050503">
    <property type="entry name" value="cAMP-dep_PK_reg_su-like"/>
</dbReference>
<dbReference type="InterPro" id="IPR018490">
    <property type="entry name" value="cNMP-bd_dom_sf"/>
</dbReference>
<dbReference type="PRINTS" id="PR00103">
    <property type="entry name" value="CAMPKINASE"/>
</dbReference>
<evidence type="ECO:0000256" key="8">
    <source>
        <dbReference type="SAM" id="MobiDB-lite"/>
    </source>
</evidence>
<dbReference type="CDD" id="cd00038">
    <property type="entry name" value="CAP_ED"/>
    <property type="match status" value="2"/>
</dbReference>
<proteinExistence type="inferred from homology"/>
<evidence type="ECO:0000256" key="2">
    <source>
        <dbReference type="ARBA" id="ARBA00022553"/>
    </source>
</evidence>
<dbReference type="PIRSF" id="PIRSF000548">
    <property type="entry name" value="PK_regulatory"/>
    <property type="match status" value="1"/>
</dbReference>
<comment type="similarity">
    <text evidence="1">Belongs to the cAMP-dependent kinase regulatory chain family.</text>
</comment>
<accession>A0A7S1A8W9</accession>
<dbReference type="PROSITE" id="PS50042">
    <property type="entry name" value="CNMP_BINDING_3"/>
    <property type="match status" value="2"/>
</dbReference>
<dbReference type="GO" id="GO:0005952">
    <property type="term" value="C:cAMP-dependent protein kinase complex"/>
    <property type="evidence" value="ECO:0007669"/>
    <property type="project" value="InterPro"/>
</dbReference>
<feature type="binding site" evidence="7">
    <location>
        <position position="246"/>
    </location>
    <ligand>
        <name>3',5'-cyclic AMP</name>
        <dbReference type="ChEBI" id="CHEBI:58165"/>
        <label>1</label>
    </ligand>
</feature>
<keyword evidence="2" id="KW-0597">Phosphoprotein</keyword>
<feature type="binding site" evidence="7">
    <location>
        <position position="361"/>
    </location>
    <ligand>
        <name>3',5'-cyclic AMP</name>
        <dbReference type="ChEBI" id="CHEBI:58165"/>
        <label>2</label>
    </ligand>
</feature>
<evidence type="ECO:0000256" key="4">
    <source>
        <dbReference type="ARBA" id="ARBA00022737"/>
    </source>
</evidence>
<feature type="binding site" evidence="7">
    <location>
        <position position="237"/>
    </location>
    <ligand>
        <name>3',5'-cyclic AMP</name>
        <dbReference type="ChEBI" id="CHEBI:58165"/>
        <label>1</label>
    </ligand>
</feature>
<dbReference type="InterPro" id="IPR012198">
    <property type="entry name" value="cAMP_dep_PK_reg_su"/>
</dbReference>
<dbReference type="GO" id="GO:0005829">
    <property type="term" value="C:cytosol"/>
    <property type="evidence" value="ECO:0007669"/>
    <property type="project" value="TreeGrafter"/>
</dbReference>
<dbReference type="SMART" id="SM00100">
    <property type="entry name" value="cNMP"/>
    <property type="match status" value="2"/>
</dbReference>
<dbReference type="AlphaFoldDB" id="A0A7S1A8W9"/>
<feature type="region of interest" description="Disordered" evidence="8">
    <location>
        <begin position="79"/>
        <end position="118"/>
    </location>
</feature>
<keyword evidence="4" id="KW-0677">Repeat</keyword>
<keyword evidence="5 7" id="KW-0547">Nucleotide-binding</keyword>
<keyword evidence="3 7" id="KW-0116">cAMP-binding</keyword>
<dbReference type="GO" id="GO:0030552">
    <property type="term" value="F:cAMP binding"/>
    <property type="evidence" value="ECO:0007669"/>
    <property type="project" value="UniProtKB-KW"/>
</dbReference>
<evidence type="ECO:0000256" key="6">
    <source>
        <dbReference type="ARBA" id="ARBA00023149"/>
    </source>
</evidence>
<dbReference type="Gene3D" id="2.60.120.10">
    <property type="entry name" value="Jelly Rolls"/>
    <property type="match status" value="2"/>
</dbReference>
<dbReference type="PROSITE" id="PS00888">
    <property type="entry name" value="CNMP_BINDING_1"/>
    <property type="match status" value="1"/>
</dbReference>
<feature type="domain" description="Cyclic nucleotide-binding" evidence="9">
    <location>
        <begin position="168"/>
        <end position="287"/>
    </location>
</feature>
<dbReference type="InterPro" id="IPR014710">
    <property type="entry name" value="RmlC-like_jellyroll"/>
</dbReference>
<dbReference type="SUPFAM" id="SSF51206">
    <property type="entry name" value="cAMP-binding domain-like"/>
    <property type="match status" value="2"/>
</dbReference>
<evidence type="ECO:0000313" key="10">
    <source>
        <dbReference type="EMBL" id="CAD8846218.1"/>
    </source>
</evidence>
<evidence type="ECO:0000256" key="1">
    <source>
        <dbReference type="ARBA" id="ARBA00005753"/>
    </source>
</evidence>
<organism evidence="10">
    <name type="scientific">Noctiluca scintillans</name>
    <name type="common">Sea sparkle</name>
    <name type="synonym">Red tide dinoflagellate</name>
    <dbReference type="NCBI Taxonomy" id="2966"/>
    <lineage>
        <taxon>Eukaryota</taxon>
        <taxon>Sar</taxon>
        <taxon>Alveolata</taxon>
        <taxon>Dinophyceae</taxon>
        <taxon>Noctilucales</taxon>
        <taxon>Noctilucaceae</taxon>
        <taxon>Noctiluca</taxon>
    </lineage>
</organism>